<feature type="domain" description="RING-type" evidence="5">
    <location>
        <begin position="550"/>
        <end position="595"/>
    </location>
</feature>
<evidence type="ECO:0000256" key="1">
    <source>
        <dbReference type="ARBA" id="ARBA00022771"/>
    </source>
</evidence>
<evidence type="ECO:0000313" key="6">
    <source>
        <dbReference type="Proteomes" id="UP000694844"/>
    </source>
</evidence>
<evidence type="ECO:0000259" key="5">
    <source>
        <dbReference type="PROSITE" id="PS50089"/>
    </source>
</evidence>
<dbReference type="PROSITE" id="PS50089">
    <property type="entry name" value="ZF_RING_2"/>
    <property type="match status" value="1"/>
</dbReference>
<feature type="region of interest" description="Disordered" evidence="4">
    <location>
        <begin position="143"/>
        <end position="255"/>
    </location>
</feature>
<feature type="region of interest" description="Disordered" evidence="4">
    <location>
        <begin position="267"/>
        <end position="323"/>
    </location>
</feature>
<dbReference type="KEGG" id="cvn:111128848"/>
<feature type="region of interest" description="Disordered" evidence="4">
    <location>
        <begin position="624"/>
        <end position="652"/>
    </location>
</feature>
<keyword evidence="2" id="KW-0862">Zinc</keyword>
<feature type="compositionally biased region" description="Acidic residues" evidence="4">
    <location>
        <begin position="453"/>
        <end position="463"/>
    </location>
</feature>
<evidence type="ECO:0000256" key="2">
    <source>
        <dbReference type="ARBA" id="ARBA00022833"/>
    </source>
</evidence>
<feature type="region of interest" description="Disordered" evidence="4">
    <location>
        <begin position="1"/>
        <end position="119"/>
    </location>
</feature>
<dbReference type="Proteomes" id="UP000694844">
    <property type="component" value="Chromosome 4"/>
</dbReference>
<dbReference type="AlphaFoldDB" id="A0A8B8DTY1"/>
<keyword evidence="1 3" id="KW-0863">Zinc-finger</keyword>
<feature type="compositionally biased region" description="Polar residues" evidence="4">
    <location>
        <begin position="143"/>
        <end position="154"/>
    </location>
</feature>
<keyword evidence="1 3" id="KW-0479">Metal-binding</keyword>
<dbReference type="GO" id="GO:0008270">
    <property type="term" value="F:zinc ion binding"/>
    <property type="evidence" value="ECO:0007669"/>
    <property type="project" value="UniProtKB-KW"/>
</dbReference>
<gene>
    <name evidence="7" type="primary">LOC111128848</name>
</gene>
<organism evidence="6 7">
    <name type="scientific">Crassostrea virginica</name>
    <name type="common">Eastern oyster</name>
    <dbReference type="NCBI Taxonomy" id="6565"/>
    <lineage>
        <taxon>Eukaryota</taxon>
        <taxon>Metazoa</taxon>
        <taxon>Spiralia</taxon>
        <taxon>Lophotrochozoa</taxon>
        <taxon>Mollusca</taxon>
        <taxon>Bivalvia</taxon>
        <taxon>Autobranchia</taxon>
        <taxon>Pteriomorphia</taxon>
        <taxon>Ostreida</taxon>
        <taxon>Ostreoidea</taxon>
        <taxon>Ostreidae</taxon>
        <taxon>Crassostrea</taxon>
    </lineage>
</organism>
<evidence type="ECO:0000256" key="3">
    <source>
        <dbReference type="PROSITE-ProRule" id="PRU00175"/>
    </source>
</evidence>
<evidence type="ECO:0000313" key="7">
    <source>
        <dbReference type="RefSeq" id="XP_022330451.1"/>
    </source>
</evidence>
<proteinExistence type="predicted"/>
<evidence type="ECO:0000256" key="4">
    <source>
        <dbReference type="SAM" id="MobiDB-lite"/>
    </source>
</evidence>
<feature type="compositionally biased region" description="Pro residues" evidence="4">
    <location>
        <begin position="182"/>
        <end position="197"/>
    </location>
</feature>
<feature type="compositionally biased region" description="Low complexity" evidence="4">
    <location>
        <begin position="57"/>
        <end position="75"/>
    </location>
</feature>
<sequence>MVGAGNDQEREYVLGYSPDGRFEIVARPVRGPVRAYRPRSPPPPPPPQPPQRPSSLPPRGADLLKPTQQQLQQQRPPLPPQQQPPVTDQSSASAASGPLPERPAPPQRPPPPAPRPLWIPVSEGTYAMADGCTVVRNFTGKLTITRDQNGTQVVKQEPLDPGFEDRMAALEKSFTGVRPRKSTPPPRPPPPRTAPPPAEEEGWLTTRARPLTSTPRRPPRWVSPPPQRPRSPPPSYQGIVVTERPQSPPPSYGEVTVERARDAVPVVARPVVPTAPPRDEGYSSGSPPTSSAGRGVVRPHSVSPFMRSIRQRREQESEEEVDLEAVSCLLNFSTRERGEPRPQTPGAQAVTVSSFLIEGTPGAEGATTSTTSVKVRTFSTSPPTTPASAPRPDRPPPIISGRRQSGHLVRPRPLRRSLEEQERELRRMVHTCHSCTRPGSAPSAALGAPPRQEEEEEDNESLDLPDLPETPASPATSDITVISTASSPIIIPLDSDEEYYSELEYVDPYEGEGPHSSTPPPSCDGTKDHEICVPPVWGEEIPGALISCRCLLCHEEGRHRYHAIRCVQCQNAPGCCVCIWGYMRSRYNSGCPLCRAGDPCGEDPLAGNRRRVLAVPPPRSAFHGLAAEERERESSRRRRKRRSKRKRNPPFF</sequence>
<feature type="compositionally biased region" description="Basic and acidic residues" evidence="4">
    <location>
        <begin position="416"/>
        <end position="427"/>
    </location>
</feature>
<dbReference type="RefSeq" id="XP_022330451.1">
    <property type="nucleotide sequence ID" value="XM_022474743.1"/>
</dbReference>
<name>A0A8B8DTY1_CRAVI</name>
<feature type="compositionally biased region" description="Polar residues" evidence="4">
    <location>
        <begin position="283"/>
        <end position="292"/>
    </location>
</feature>
<feature type="compositionally biased region" description="Low complexity" evidence="4">
    <location>
        <begin position="438"/>
        <end position="450"/>
    </location>
</feature>
<protein>
    <submittedName>
        <fullName evidence="7">Formin-like protein 14</fullName>
    </submittedName>
</protein>
<keyword evidence="6" id="KW-1185">Reference proteome</keyword>
<feature type="compositionally biased region" description="Pro residues" evidence="4">
    <location>
        <begin position="100"/>
        <end position="117"/>
    </location>
</feature>
<dbReference type="InterPro" id="IPR001841">
    <property type="entry name" value="Znf_RING"/>
</dbReference>
<feature type="compositionally biased region" description="Basic residues" evidence="4">
    <location>
        <begin position="635"/>
        <end position="652"/>
    </location>
</feature>
<feature type="region of interest" description="Disordered" evidence="4">
    <location>
        <begin position="358"/>
        <end position="480"/>
    </location>
</feature>
<feature type="compositionally biased region" description="Low complexity" evidence="4">
    <location>
        <begin position="205"/>
        <end position="215"/>
    </location>
</feature>
<reference evidence="7" key="1">
    <citation type="submission" date="2025-08" db="UniProtKB">
        <authorList>
            <consortium name="RefSeq"/>
        </authorList>
    </citation>
    <scope>IDENTIFICATION</scope>
    <source>
        <tissue evidence="7">Whole sample</tissue>
    </source>
</reference>
<accession>A0A8B8DTY1</accession>
<feature type="compositionally biased region" description="Pro residues" evidence="4">
    <location>
        <begin position="221"/>
        <end position="235"/>
    </location>
</feature>
<feature type="compositionally biased region" description="Pro residues" evidence="4">
    <location>
        <begin position="39"/>
        <end position="56"/>
    </location>
</feature>
<feature type="compositionally biased region" description="Low complexity" evidence="4">
    <location>
        <begin position="376"/>
        <end position="390"/>
    </location>
</feature>
<dbReference type="GeneID" id="111128848"/>